<evidence type="ECO:0000256" key="2">
    <source>
        <dbReference type="ARBA" id="ARBA00011695"/>
    </source>
</evidence>
<keyword evidence="5" id="KW-0175">Coiled coil</keyword>
<dbReference type="InterPro" id="IPR009053">
    <property type="entry name" value="Prefoldin"/>
</dbReference>
<dbReference type="GO" id="GO:0051082">
    <property type="term" value="F:unfolded protein binding"/>
    <property type="evidence" value="ECO:0007669"/>
    <property type="project" value="InterPro"/>
</dbReference>
<dbReference type="PANTHER" id="PTHR21431">
    <property type="entry name" value="PREFOLDIN SUBUNIT 6"/>
    <property type="match status" value="1"/>
</dbReference>
<evidence type="ECO:0000256" key="4">
    <source>
        <dbReference type="ARBA" id="ARBA00072592"/>
    </source>
</evidence>
<dbReference type="OrthoDB" id="248120at2759"/>
<dbReference type="Pfam" id="PF01920">
    <property type="entry name" value="Prefoldin_2"/>
    <property type="match status" value="1"/>
</dbReference>
<organism evidence="6">
    <name type="scientific">Darwinula stevensoni</name>
    <dbReference type="NCBI Taxonomy" id="69355"/>
    <lineage>
        <taxon>Eukaryota</taxon>
        <taxon>Metazoa</taxon>
        <taxon>Ecdysozoa</taxon>
        <taxon>Arthropoda</taxon>
        <taxon>Crustacea</taxon>
        <taxon>Oligostraca</taxon>
        <taxon>Ostracoda</taxon>
        <taxon>Podocopa</taxon>
        <taxon>Podocopida</taxon>
        <taxon>Darwinulocopina</taxon>
        <taxon>Darwinuloidea</taxon>
        <taxon>Darwinulidae</taxon>
        <taxon>Darwinula</taxon>
    </lineage>
</organism>
<evidence type="ECO:0000256" key="3">
    <source>
        <dbReference type="ARBA" id="ARBA00023186"/>
    </source>
</evidence>
<evidence type="ECO:0000256" key="1">
    <source>
        <dbReference type="ARBA" id="ARBA00008045"/>
    </source>
</evidence>
<dbReference type="GO" id="GO:0016272">
    <property type="term" value="C:prefoldin complex"/>
    <property type="evidence" value="ECO:0007669"/>
    <property type="project" value="InterPro"/>
</dbReference>
<dbReference type="GO" id="GO:0051087">
    <property type="term" value="F:protein-folding chaperone binding"/>
    <property type="evidence" value="ECO:0007669"/>
    <property type="project" value="TreeGrafter"/>
</dbReference>
<dbReference type="GO" id="GO:0051131">
    <property type="term" value="P:chaperone-mediated protein complex assembly"/>
    <property type="evidence" value="ECO:0007669"/>
    <property type="project" value="TreeGrafter"/>
</dbReference>
<dbReference type="CDD" id="cd23161">
    <property type="entry name" value="Prefoldin_6"/>
    <property type="match status" value="1"/>
</dbReference>
<name>A0A7R8XAS8_9CRUS</name>
<dbReference type="InterPro" id="IPR002777">
    <property type="entry name" value="PFD_beta-like"/>
</dbReference>
<dbReference type="Gene3D" id="1.10.287.370">
    <property type="match status" value="1"/>
</dbReference>
<dbReference type="PANTHER" id="PTHR21431:SF0">
    <property type="entry name" value="PREFOLDIN SUBUNIT 6"/>
    <property type="match status" value="1"/>
</dbReference>
<dbReference type="GO" id="GO:0005737">
    <property type="term" value="C:cytoplasm"/>
    <property type="evidence" value="ECO:0007669"/>
    <property type="project" value="TreeGrafter"/>
</dbReference>
<dbReference type="Proteomes" id="UP000677054">
    <property type="component" value="Unassembled WGS sequence"/>
</dbReference>
<reference evidence="6" key="1">
    <citation type="submission" date="2020-11" db="EMBL/GenBank/DDBJ databases">
        <authorList>
            <person name="Tran Van P."/>
        </authorList>
    </citation>
    <scope>NUCLEOTIDE SEQUENCE</scope>
</reference>
<evidence type="ECO:0000313" key="6">
    <source>
        <dbReference type="EMBL" id="CAD7242881.1"/>
    </source>
</evidence>
<accession>A0A7R8XAS8</accession>
<gene>
    <name evidence="6" type="ORF">DSTB1V02_LOCUS2822</name>
</gene>
<dbReference type="EMBL" id="LR899847">
    <property type="protein sequence ID" value="CAD7242881.1"/>
    <property type="molecule type" value="Genomic_DNA"/>
</dbReference>
<dbReference type="GO" id="GO:0006457">
    <property type="term" value="P:protein folding"/>
    <property type="evidence" value="ECO:0007669"/>
    <property type="project" value="InterPro"/>
</dbReference>
<comment type="similarity">
    <text evidence="1">Belongs to the prefoldin subunit beta family.</text>
</comment>
<dbReference type="EMBL" id="CAJPEV010000330">
    <property type="protein sequence ID" value="CAG0884085.1"/>
    <property type="molecule type" value="Genomic_DNA"/>
</dbReference>
<dbReference type="FunFam" id="1.10.287.370:FF:000003">
    <property type="entry name" value="Prefoldin subunit 6"/>
    <property type="match status" value="1"/>
</dbReference>
<feature type="coiled-coil region" evidence="5">
    <location>
        <begin position="2"/>
        <end position="121"/>
    </location>
</feature>
<evidence type="ECO:0000256" key="5">
    <source>
        <dbReference type="SAM" id="Coils"/>
    </source>
</evidence>
<dbReference type="AlphaFoldDB" id="A0A7R8XAS8"/>
<keyword evidence="3" id="KW-0143">Chaperone</keyword>
<dbReference type="SUPFAM" id="SSF46579">
    <property type="entry name" value="Prefoldin"/>
    <property type="match status" value="1"/>
</dbReference>
<sequence length="126" mass="14632">MNEAIQKKFQQEVERLKGLQKDSQKIIQSRQQLDAQLNENTLVLEELQKLESDANVFKLIGPVLVKQDTEEAKQNVQKRIEYIQGELKHCDTTLKDLNEKQESHKESIGKLQQQMQQMQVKAAMKA</sequence>
<keyword evidence="7" id="KW-1185">Reference proteome</keyword>
<proteinExistence type="inferred from homology"/>
<comment type="subunit">
    <text evidence="2">Heterohexamer of two PFD-alpha type and four PFD-beta type subunits.</text>
</comment>
<protein>
    <recommendedName>
        <fullName evidence="4">Probable prefoldin subunit 6</fullName>
    </recommendedName>
</protein>
<evidence type="ECO:0000313" key="7">
    <source>
        <dbReference type="Proteomes" id="UP000677054"/>
    </source>
</evidence>